<dbReference type="STRING" id="546266.NEIMUCOT_04091"/>
<organism evidence="1 2">
    <name type="scientific">Neisseria mucosa (strain ATCC 25996 / DSM 4631 / NCTC 10774 / M26)</name>
    <dbReference type="NCBI Taxonomy" id="546266"/>
    <lineage>
        <taxon>Bacteria</taxon>
        <taxon>Pseudomonadati</taxon>
        <taxon>Pseudomonadota</taxon>
        <taxon>Betaproteobacteria</taxon>
        <taxon>Neisseriales</taxon>
        <taxon>Neisseriaceae</taxon>
        <taxon>Neisseria</taxon>
    </lineage>
</organism>
<dbReference type="Proteomes" id="UP000003344">
    <property type="component" value="Unassembled WGS sequence"/>
</dbReference>
<dbReference type="AlphaFoldDB" id="D2ZU03"/>
<proteinExistence type="predicted"/>
<name>D2ZU03_NEIM2</name>
<evidence type="ECO:0000313" key="1">
    <source>
        <dbReference type="EMBL" id="EFC89673.1"/>
    </source>
</evidence>
<evidence type="ECO:0000313" key="2">
    <source>
        <dbReference type="Proteomes" id="UP000003344"/>
    </source>
</evidence>
<protein>
    <submittedName>
        <fullName evidence="1">Uncharacterized protein</fullName>
    </submittedName>
</protein>
<comment type="caution">
    <text evidence="1">The sequence shown here is derived from an EMBL/GenBank/DDBJ whole genome shotgun (WGS) entry which is preliminary data.</text>
</comment>
<gene>
    <name evidence="1" type="ORF">NEIMUCOT_04091</name>
</gene>
<sequence length="56" mass="6400">MAQKAYVAAAVEFAGIARHSEIVAVFFQPAEQFVRRNAAFKHRNQMDELEGIPYFQ</sequence>
<reference evidence="1 2" key="1">
    <citation type="submission" date="2009-10" db="EMBL/GenBank/DDBJ databases">
        <authorList>
            <person name="Weinstock G."/>
            <person name="Sodergren E."/>
            <person name="Clifton S."/>
            <person name="Fulton L."/>
            <person name="Fulton B."/>
            <person name="Courtney L."/>
            <person name="Fronick C."/>
            <person name="Harrison M."/>
            <person name="Strong C."/>
            <person name="Farmer C."/>
            <person name="Delahaunty K."/>
            <person name="Markovic C."/>
            <person name="Hall O."/>
            <person name="Minx P."/>
            <person name="Tomlinson C."/>
            <person name="Mitreva M."/>
            <person name="Nelson J."/>
            <person name="Hou S."/>
            <person name="Wollam A."/>
            <person name="Pepin K.H."/>
            <person name="Johnson M."/>
            <person name="Bhonagiri V."/>
            <person name="Nash W.E."/>
            <person name="Warren W."/>
            <person name="Chinwalla A."/>
            <person name="Mardis E.R."/>
            <person name="Wilson R.K."/>
        </authorList>
    </citation>
    <scope>NUCLEOTIDE SEQUENCE [LARGE SCALE GENOMIC DNA]</scope>
    <source>
        <strain evidence="2">ATCC 25996 / DSM 4631 / NCTC 10774 / M26</strain>
    </source>
</reference>
<accession>D2ZU03</accession>
<dbReference type="EMBL" id="ACDX02000002">
    <property type="protein sequence ID" value="EFC89673.1"/>
    <property type="molecule type" value="Genomic_DNA"/>
</dbReference>